<dbReference type="EMBL" id="WNYA01000999">
    <property type="protein sequence ID" value="KAG8546637.1"/>
    <property type="molecule type" value="Genomic_DNA"/>
</dbReference>
<evidence type="ECO:0000313" key="2">
    <source>
        <dbReference type="Proteomes" id="UP000824782"/>
    </source>
</evidence>
<organism evidence="1 2">
    <name type="scientific">Engystomops pustulosus</name>
    <name type="common">Tungara frog</name>
    <name type="synonym">Physalaemus pustulosus</name>
    <dbReference type="NCBI Taxonomy" id="76066"/>
    <lineage>
        <taxon>Eukaryota</taxon>
        <taxon>Metazoa</taxon>
        <taxon>Chordata</taxon>
        <taxon>Craniata</taxon>
        <taxon>Vertebrata</taxon>
        <taxon>Euteleostomi</taxon>
        <taxon>Amphibia</taxon>
        <taxon>Batrachia</taxon>
        <taxon>Anura</taxon>
        <taxon>Neobatrachia</taxon>
        <taxon>Hyloidea</taxon>
        <taxon>Leptodactylidae</taxon>
        <taxon>Leiuperinae</taxon>
        <taxon>Engystomops</taxon>
    </lineage>
</organism>
<dbReference type="Proteomes" id="UP000824782">
    <property type="component" value="Unassembled WGS sequence"/>
</dbReference>
<accession>A0AAV6ZBQ6</accession>
<proteinExistence type="predicted"/>
<dbReference type="AlphaFoldDB" id="A0AAV6ZBQ6"/>
<comment type="caution">
    <text evidence="1">The sequence shown here is derived from an EMBL/GenBank/DDBJ whole genome shotgun (WGS) entry which is preliminary data.</text>
</comment>
<evidence type="ECO:0000313" key="1">
    <source>
        <dbReference type="EMBL" id="KAG8546637.1"/>
    </source>
</evidence>
<gene>
    <name evidence="1" type="ORF">GDO81_030176</name>
</gene>
<reference evidence="1" key="1">
    <citation type="thesis" date="2020" institute="ProQuest LLC" country="789 East Eisenhower Parkway, Ann Arbor, MI, USA">
        <title>Comparative Genomics and Chromosome Evolution.</title>
        <authorList>
            <person name="Mudd A.B."/>
        </authorList>
    </citation>
    <scope>NUCLEOTIDE SEQUENCE</scope>
    <source>
        <strain evidence="1">237g6f4</strain>
        <tissue evidence="1">Blood</tissue>
    </source>
</reference>
<keyword evidence="2" id="KW-1185">Reference proteome</keyword>
<name>A0AAV6ZBQ6_ENGPU</name>
<sequence>MRRQPLDYRSLKLQTGEWFEDLKAKRFLEYPSATDLLKNVFYQEAKSGFLQSRKTSCLTKIKSFKFLQMMFADSTSSADLAKR</sequence>
<protein>
    <submittedName>
        <fullName evidence="1">Uncharacterized protein</fullName>
    </submittedName>
</protein>